<evidence type="ECO:0000313" key="2">
    <source>
        <dbReference type="Proteomes" id="UP000827813"/>
    </source>
</evidence>
<accession>A0AAE7RZN4</accession>
<dbReference type="KEGG" id="vg:75691218"/>
<sequence>MTIQEMHNEFRTFGQVMGLQLVRGILPESIDIYLNAAINETVRNIISKNVANSLQVGILPQAASITPINALRTLYRVHHTDITESDYFNNNPFELIVDFHNVLLYTDFYIDYKDGKKDVHCRLIEPDRLSDTLTDYCTRPTINEPIVTMFTEVAENYLTVFKVMTGQTESDDKKVIDGIKICYIDNPKIVKYNVESQNEGVDCDLPEYLHEEIVQLAVKKYIASISPTMSQQKN</sequence>
<keyword evidence="2" id="KW-1185">Reference proteome</keyword>
<organism evidence="1 2">
    <name type="scientific">uncultured phage cr9_1</name>
    <dbReference type="NCBI Taxonomy" id="2986400"/>
    <lineage>
        <taxon>Viruses</taxon>
        <taxon>Duplodnaviria</taxon>
        <taxon>Heunggongvirae</taxon>
        <taxon>Uroviricota</taxon>
        <taxon>Caudoviricetes</taxon>
        <taxon>Crassvirales</taxon>
        <taxon>Intestiviridae</taxon>
        <taxon>Crudevirinae</taxon>
        <taxon>Dabirmavirus</taxon>
        <taxon>Dabirmavirus hominis</taxon>
    </lineage>
</organism>
<gene>
    <name evidence="1" type="primary">gp_23121</name>
</gene>
<evidence type="ECO:0000313" key="1">
    <source>
        <dbReference type="EMBL" id="QWM90188.1"/>
    </source>
</evidence>
<protein>
    <submittedName>
        <fullName evidence="1">Uncharacterized protein</fullName>
    </submittedName>
</protein>
<dbReference type="RefSeq" id="YP_010359760.1">
    <property type="nucleotide sequence ID" value="NC_062776.1"/>
</dbReference>
<reference evidence="1 2" key="1">
    <citation type="submission" date="2021-04" db="EMBL/GenBank/DDBJ databases">
        <authorList>
            <person name="Shkoporov A.N."/>
            <person name="Stockdale S.R."/>
            <person name="Guerin E."/>
            <person name="Ross R.P."/>
            <person name="Hill C."/>
        </authorList>
    </citation>
    <scope>NUCLEOTIDE SEQUENCE [LARGE SCALE GENOMIC DNA]</scope>
    <source>
        <strain evidence="2">cr9_1</strain>
    </source>
</reference>
<name>A0AAE7RZN4_9CAUD</name>
<dbReference type="EMBL" id="MZ130486">
    <property type="protein sequence ID" value="QWM90188.1"/>
    <property type="molecule type" value="Genomic_DNA"/>
</dbReference>
<dbReference type="Proteomes" id="UP000827813">
    <property type="component" value="Segment"/>
</dbReference>
<dbReference type="GeneID" id="75691218"/>
<proteinExistence type="predicted"/>